<evidence type="ECO:0000256" key="1">
    <source>
        <dbReference type="SAM" id="MobiDB-lite"/>
    </source>
</evidence>
<feature type="region of interest" description="Disordered" evidence="1">
    <location>
        <begin position="146"/>
        <end position="216"/>
    </location>
</feature>
<dbReference type="InterPro" id="IPR027848">
    <property type="entry name" value="DUF4494"/>
</dbReference>
<accession>A0ABW4VSY2</accession>
<evidence type="ECO:0000313" key="3">
    <source>
        <dbReference type="Proteomes" id="UP001597361"/>
    </source>
</evidence>
<comment type="caution">
    <text evidence="2">The sequence shown here is derived from an EMBL/GenBank/DDBJ whole genome shotgun (WGS) entry which is preliminary data.</text>
</comment>
<sequence>MRVWFLCKVKYAKENEEGLLKSVSEQYLVDAVSFTEAEARIYDMLGSVIRGDFQVTNISKSNIVDVFFYDDIDIWHKCKITYIVTDADSGKEKKVTQFMLVTAHDVKEAFERIFESLDNMLVTFRVPEVTESPIVEIFPYEKDDEELLPPPAANLKPLSEVKADQERREEVRASNKPKEEEPETEEEHQEDFDPEEEEAELMQYDEEEIKNNQEEL</sequence>
<protein>
    <submittedName>
        <fullName evidence="2">DUF4494 domain-containing protein</fullName>
    </submittedName>
</protein>
<reference evidence="3" key="1">
    <citation type="journal article" date="2019" name="Int. J. Syst. Evol. Microbiol.">
        <title>The Global Catalogue of Microorganisms (GCM) 10K type strain sequencing project: providing services to taxonomists for standard genome sequencing and annotation.</title>
        <authorList>
            <consortium name="The Broad Institute Genomics Platform"/>
            <consortium name="The Broad Institute Genome Sequencing Center for Infectious Disease"/>
            <person name="Wu L."/>
            <person name="Ma J."/>
        </authorList>
    </citation>
    <scope>NUCLEOTIDE SEQUENCE [LARGE SCALE GENOMIC DNA]</scope>
    <source>
        <strain evidence="3">CGMCC 1.15180</strain>
    </source>
</reference>
<feature type="compositionally biased region" description="Acidic residues" evidence="1">
    <location>
        <begin position="180"/>
        <end position="208"/>
    </location>
</feature>
<gene>
    <name evidence="2" type="ORF">ACFSKL_22935</name>
</gene>
<organism evidence="2 3">
    <name type="scientific">Belliella marina</name>
    <dbReference type="NCBI Taxonomy" id="1644146"/>
    <lineage>
        <taxon>Bacteria</taxon>
        <taxon>Pseudomonadati</taxon>
        <taxon>Bacteroidota</taxon>
        <taxon>Cytophagia</taxon>
        <taxon>Cytophagales</taxon>
        <taxon>Cyclobacteriaceae</taxon>
        <taxon>Belliella</taxon>
    </lineage>
</organism>
<evidence type="ECO:0000313" key="2">
    <source>
        <dbReference type="EMBL" id="MFD2037668.1"/>
    </source>
</evidence>
<dbReference type="EMBL" id="JBHUHR010000051">
    <property type="protein sequence ID" value="MFD2037668.1"/>
    <property type="molecule type" value="Genomic_DNA"/>
</dbReference>
<keyword evidence="3" id="KW-1185">Reference proteome</keyword>
<proteinExistence type="predicted"/>
<feature type="compositionally biased region" description="Basic and acidic residues" evidence="1">
    <location>
        <begin position="159"/>
        <end position="179"/>
    </location>
</feature>
<dbReference type="Pfam" id="PF14902">
    <property type="entry name" value="DUF4494"/>
    <property type="match status" value="1"/>
</dbReference>
<name>A0ABW4VSY2_9BACT</name>
<dbReference type="Proteomes" id="UP001597361">
    <property type="component" value="Unassembled WGS sequence"/>
</dbReference>
<dbReference type="RefSeq" id="WP_376889732.1">
    <property type="nucleotide sequence ID" value="NZ_JBHUHR010000051.1"/>
</dbReference>